<evidence type="ECO:0000256" key="7">
    <source>
        <dbReference type="SAM" id="Phobius"/>
    </source>
</evidence>
<dbReference type="GO" id="GO:0005886">
    <property type="term" value="C:plasma membrane"/>
    <property type="evidence" value="ECO:0007669"/>
    <property type="project" value="UniProtKB-SubCell"/>
</dbReference>
<evidence type="ECO:0000256" key="2">
    <source>
        <dbReference type="ARBA" id="ARBA00022475"/>
    </source>
</evidence>
<gene>
    <name evidence="9" type="ORF">GA0070611_4189</name>
</gene>
<dbReference type="PANTHER" id="PTHR36115:SF4">
    <property type="entry name" value="MEMBRANE PROTEIN"/>
    <property type="match status" value="1"/>
</dbReference>
<feature type="compositionally biased region" description="Pro residues" evidence="6">
    <location>
        <begin position="25"/>
        <end position="36"/>
    </location>
</feature>
<evidence type="ECO:0000259" key="8">
    <source>
        <dbReference type="Pfam" id="PF06271"/>
    </source>
</evidence>
<keyword evidence="2" id="KW-1003">Cell membrane</keyword>
<reference evidence="10" key="1">
    <citation type="submission" date="2016-06" db="EMBL/GenBank/DDBJ databases">
        <authorList>
            <person name="Varghese N."/>
            <person name="Submissions Spin"/>
        </authorList>
    </citation>
    <scope>NUCLEOTIDE SEQUENCE [LARGE SCALE GENOMIC DNA]</scope>
    <source>
        <strain evidence="10">DSM 44815</strain>
    </source>
</reference>
<keyword evidence="10" id="KW-1185">Reference proteome</keyword>
<dbReference type="STRING" id="261654.GA0070611_4189"/>
<evidence type="ECO:0000313" key="9">
    <source>
        <dbReference type="EMBL" id="SBT48797.1"/>
    </source>
</evidence>
<evidence type="ECO:0000256" key="6">
    <source>
        <dbReference type="SAM" id="MobiDB-lite"/>
    </source>
</evidence>
<feature type="transmembrane region" description="Helical" evidence="7">
    <location>
        <begin position="78"/>
        <end position="105"/>
    </location>
</feature>
<dbReference type="OrthoDB" id="5244233at2"/>
<evidence type="ECO:0000256" key="3">
    <source>
        <dbReference type="ARBA" id="ARBA00022692"/>
    </source>
</evidence>
<feature type="region of interest" description="Disordered" evidence="6">
    <location>
        <begin position="1"/>
        <end position="52"/>
    </location>
</feature>
<keyword evidence="5 7" id="KW-0472">Membrane</keyword>
<evidence type="ECO:0000313" key="10">
    <source>
        <dbReference type="Proteomes" id="UP000199385"/>
    </source>
</evidence>
<feature type="transmembrane region" description="Helical" evidence="7">
    <location>
        <begin position="132"/>
        <end position="154"/>
    </location>
</feature>
<keyword evidence="3 7" id="KW-0812">Transmembrane</keyword>
<evidence type="ECO:0000256" key="4">
    <source>
        <dbReference type="ARBA" id="ARBA00022989"/>
    </source>
</evidence>
<organism evidence="9 10">
    <name type="scientific">Micromonospora auratinigra</name>
    <dbReference type="NCBI Taxonomy" id="261654"/>
    <lineage>
        <taxon>Bacteria</taxon>
        <taxon>Bacillati</taxon>
        <taxon>Actinomycetota</taxon>
        <taxon>Actinomycetes</taxon>
        <taxon>Micromonosporales</taxon>
        <taxon>Micromonosporaceae</taxon>
        <taxon>Micromonospora</taxon>
    </lineage>
</organism>
<protein>
    <submittedName>
        <fullName evidence="9">Uncharacterized membrane protein YckC, RDD family</fullName>
    </submittedName>
</protein>
<dbReference type="EMBL" id="LT594323">
    <property type="protein sequence ID" value="SBT48797.1"/>
    <property type="molecule type" value="Genomic_DNA"/>
</dbReference>
<evidence type="ECO:0000256" key="1">
    <source>
        <dbReference type="ARBA" id="ARBA00004651"/>
    </source>
</evidence>
<dbReference type="Proteomes" id="UP000199385">
    <property type="component" value="Chromosome I"/>
</dbReference>
<dbReference type="Pfam" id="PF06271">
    <property type="entry name" value="RDD"/>
    <property type="match status" value="1"/>
</dbReference>
<dbReference type="AlphaFoldDB" id="A0A1A8ZXD6"/>
<dbReference type="PANTHER" id="PTHR36115">
    <property type="entry name" value="PROLINE-RICH ANTIGEN HOMOLOG-RELATED"/>
    <property type="match status" value="1"/>
</dbReference>
<comment type="subcellular location">
    <subcellularLocation>
        <location evidence="1">Cell membrane</location>
        <topology evidence="1">Multi-pass membrane protein</topology>
    </subcellularLocation>
</comment>
<evidence type="ECO:0000256" key="5">
    <source>
        <dbReference type="ARBA" id="ARBA00023136"/>
    </source>
</evidence>
<dbReference type="InterPro" id="IPR010432">
    <property type="entry name" value="RDD"/>
</dbReference>
<keyword evidence="4 7" id="KW-1133">Transmembrane helix</keyword>
<sequence length="238" mass="25891">MTQPPPNAYPPPTGPQPEGGGFAPPTGPAPLRPPLPSQHTPQPYAGPPGYPAPAPHPGYVPPALAPNGQPLAGFGERLVAWLIDSLIATAVALVLFAPVMIWLFIRMFDQMSTLEADGTVAEPDPSTFMTDLFLPLLLAEFGLLLVLLGFYWLYHVEYARRTGQTLGKKAMKLRIVPLDPGATLTRGALGKRYLVEWVAGSFVPFLSYVDGFWQLWDKPWQQCLHDKAAGTVVVKVDQ</sequence>
<name>A0A1A8ZXD6_9ACTN</name>
<proteinExistence type="predicted"/>
<dbReference type="InterPro" id="IPR051791">
    <property type="entry name" value="Pra-immunoreactive"/>
</dbReference>
<dbReference type="PATRIC" id="fig|261654.4.peg.4257"/>
<dbReference type="RefSeq" id="WP_091666853.1">
    <property type="nucleotide sequence ID" value="NZ_LT594323.1"/>
</dbReference>
<accession>A0A1A8ZXD6</accession>
<feature type="compositionally biased region" description="Pro residues" evidence="6">
    <location>
        <begin position="1"/>
        <end position="15"/>
    </location>
</feature>
<feature type="domain" description="RDD" evidence="8">
    <location>
        <begin position="71"/>
        <end position="230"/>
    </location>
</feature>